<protein>
    <submittedName>
        <fullName evidence="2">T1SS-143 domain-containing protein</fullName>
    </submittedName>
</protein>
<feature type="compositionally biased region" description="Polar residues" evidence="1">
    <location>
        <begin position="219"/>
        <end position="229"/>
    </location>
</feature>
<sequence>MSLISVTGNVIADEDLGIVTLAADSDPTSPDNNVTLSNFQTGIPASSSLGTSLTSIGLYPSTTTGTGTTQAIGISENAIISATVSNMIFSDSSGNTLNGVDSGFKAIDGNEIFLYSDPTNPDIVLGRESNSAGAVAFALLLQPTSGGATVWVVQYEALTNTNPAVGEDANTLDLANRVYVSGTSTASFNIGTKDPGQNYWLPFTDPTTTTTVLVTGLDASSANPDTVNTSSSGDGSDSQSITPTEGLRFDFVSSYTGGSTKDKTFLTDGTLNSLVYKEGTGATFDISQVTPTGDKVNIQIIAQNETGATFGSTQTNTSANTVALGEIDVYTTGGTLLASSTRTTGNNGITFGGTTSAPNGVVNGLGVDEVVKFFSAGGANFDQFVVENITGTGNTPGFDILNVTQTQTISATTEVGSHILFEDSVPMASANTQVATVDEDALVGEATGETGFGGTAIGNVSNLFTPGVDTPLTYRLITDTSSLPTNVTSHGVAVTYAVTSSGGVDTLTASAGATTVFTLALTESTGAYTFKLFASIDNETPQNGSPEGTFSFDVSKLLQATDADGHFGAGDTATAAANALKLTIIDDQPTVTANSQTATVDEDALVGEATGETGFGGTATGNVSNLFNTGADTPATYSLSGSTSGLPALTSHGVAVTYAITSSGGVDTLTASAGATTVFTLSLTESSGAYSFTLSAAIDNETPQNGSPEGTFSFDVSNLLHVTDDDGSTTAAAANALKLTIIDDQPTVTANTQTATVDEDALVGEATGETGFGGTATGNVSNLFNTGADTPATYSLSGSTSGLPALTSHGVAVTYAITSSGGVDTLTASAGATTVFTLSLTEATGAYSFTLSAAIDNETPQNGSPEGTFSFDVSNLLHVTDDDGSTTAAAANALKLTIIDDQPTVTANTQTATVDEDALVGEATGETGFGGTATGNVSNLFNTGADTPATYSLSGSTSGLPALTSHGVAVTYAITSSGGVDTLTATAGATTVFTLALTEATGAYSFTLSAAIDNESPQNGSPEGTFSFDVSNLLHVTDDDGSTTAAAANALKLTIIDDQPTVTANTQTATVDEDALVGEATGETGFGGTATGNVSNLFTTGADTPATYSLSGSTSGLPALTSHGVAVTYAITSSGGVDTLTASAGATTVFTLALTESTGAYSFTLSAAIDNESPQNGSPEGTFSFDVSNLLHVTDDDGSTTAAAANALKLTIIDDQPTVTANTQTATVDEDALVGEATGETGFGGTATGNVSNLFNTGADTPATYSLSGSTSGLPALTSHGVAVTYAISTNAGVDTLTAMAGATTVFTLALTEATGAYSFTLSAAIDNESPQNGSPEGTFSFDVSNLLHVTDDDGSTTAAATNALKLTIIDDQPTVTANTQTATVDEDALVGEATGETGFGGTATGNVSNLFNTGADTPATYSLSGSTSGLPALTSHGVAVTYAITSSGGVDTLTASAGATTVFTLSLTESSGAYSFTLSAAIDNETPQNGSPEGTFSFDVSNLLHVTDDDGSTTAAAANALKLTIIDDQPTVTANTQTATVDEDALVGEATGETGFGGTAIGNVSNLFNTGADTPATYSLSGSTSGLPALTSHGVAVTYAITSSGGVDTLTASAGATTVFTLALTESSGAYSFTLSAAIDNETPQNGSPEGTFSFDVSNLLHVTDDDGSTTAAAANALKLTIIDDQPTVTANTQTATVDEDALVGEATGETGFGGTATGNVSNLFNTGADTPATYSLSGSTAGLPALTSHGVAVTYAITSSGGVDTLTASAGATTVFTLSLTEASGAYTFKLLAAIDNESPQNGSPEGTFSFDVSNLLHVTDDDGSTTAAAANALKLTIIDDQPTFVANSSTSGSVDEDGLSANLLGDAGSATASGSVASLFKTGADTPPTYTMSTTTSGLPALTSHGVAVTYAVTTAGGIDTLTAKAGATTVFTLALTESTGAWTFTLGAPIDQVPGANDASNNVLNFGSLLQVIDDDGSKATAPANAWSVKIIDDVPANFVPEAIVSGDNVQDVAGSSFIGDLTTDTALSGSGEPADPYPLLNIQQHAGGDGFGALTFTGQNGSLLMGQIGSGASQDLQANGHNIYLFGFGTGLLTATTDAAGQGLPGGASGTAITADEVFTITTNPASDQYTFNMLQPIVNGAQLIFNDFADVPAGNYSWFALPFTPAPNNIPPGPVQNTHSVVFTGLSAGTDTVNPSSIGVGTDKQAVAPGKAIRLDFVDNVGSISAKTAMANLTGLHFKDHYDVTEAGFTISQINPTGKTVDIRLDAYNVPTAATTLQTTDTNQQKINDIKIVTEDSKGNITATLADFTSNGTKTITVGGVTETVTVGFGPSGDANGVDLTGLKQLPGVFILAGSANGFDRLLATNIGTVYNNKDTFDMGAVSAPIITTGSNVNMAFNLALQDYDASNSGLNSNLTEAGTGTLNVTLTPKPIV</sequence>
<feature type="region of interest" description="Disordered" evidence="1">
    <location>
        <begin position="219"/>
        <end position="243"/>
    </location>
</feature>
<reference evidence="2 3" key="1">
    <citation type="submission" date="2020-08" db="EMBL/GenBank/DDBJ databases">
        <title>Genomic Encyclopedia of Type Strains, Phase IV (KMG-V): Genome sequencing to study the core and pangenomes of soil and plant-associated prokaryotes.</title>
        <authorList>
            <person name="Whitman W."/>
        </authorList>
    </citation>
    <scope>NUCLEOTIDE SEQUENCE [LARGE SCALE GENOMIC DNA]</scope>
    <source>
        <strain evidence="2 3">SEMIA 4060</strain>
    </source>
</reference>
<organism evidence="2 3">
    <name type="scientific">Rhizobium lusitanum</name>
    <dbReference type="NCBI Taxonomy" id="293958"/>
    <lineage>
        <taxon>Bacteria</taxon>
        <taxon>Pseudomonadati</taxon>
        <taxon>Pseudomonadota</taxon>
        <taxon>Alphaproteobacteria</taxon>
        <taxon>Hyphomicrobiales</taxon>
        <taxon>Rhizobiaceae</taxon>
        <taxon>Rhizobium/Agrobacterium group</taxon>
        <taxon>Rhizobium</taxon>
    </lineage>
</organism>
<evidence type="ECO:0000313" key="2">
    <source>
        <dbReference type="EMBL" id="MBB6487119.1"/>
    </source>
</evidence>
<gene>
    <name evidence="2" type="ORF">GGD46_004419</name>
</gene>
<name>A0A7X0MDY9_9HYPH</name>
<comment type="caution">
    <text evidence="2">The sequence shown here is derived from an EMBL/GenBank/DDBJ whole genome shotgun (WGS) entry which is preliminary data.</text>
</comment>
<dbReference type="NCBIfam" id="TIGR03660">
    <property type="entry name" value="T1SS_rpt_143"/>
    <property type="match status" value="9"/>
</dbReference>
<dbReference type="InterPro" id="IPR019959">
    <property type="entry name" value="T1SS-143_rpt-cont_dom"/>
</dbReference>
<evidence type="ECO:0000256" key="1">
    <source>
        <dbReference type="SAM" id="MobiDB-lite"/>
    </source>
</evidence>
<dbReference type="EMBL" id="JACHBG010000011">
    <property type="protein sequence ID" value="MBB6487119.1"/>
    <property type="molecule type" value="Genomic_DNA"/>
</dbReference>
<proteinExistence type="predicted"/>
<accession>A0A7X0MDY9</accession>
<dbReference type="Proteomes" id="UP000565576">
    <property type="component" value="Unassembled WGS sequence"/>
</dbReference>
<evidence type="ECO:0000313" key="3">
    <source>
        <dbReference type="Proteomes" id="UP000565576"/>
    </source>
</evidence>
<feature type="compositionally biased region" description="Low complexity" evidence="1">
    <location>
        <begin position="230"/>
        <end position="240"/>
    </location>
</feature>
<dbReference type="RefSeq" id="WP_184707661.1">
    <property type="nucleotide sequence ID" value="NZ_JACHBG010000011.1"/>
</dbReference>